<accession>A0AAX0B408</accession>
<comment type="caution">
    <text evidence="1">The sequence shown here is derived from an EMBL/GenBank/DDBJ whole genome shotgun (WGS) entry which is preliminary data.</text>
</comment>
<dbReference type="SUPFAM" id="SSF69279">
    <property type="entry name" value="Phage tail proteins"/>
    <property type="match status" value="1"/>
</dbReference>
<evidence type="ECO:0000313" key="2">
    <source>
        <dbReference type="Proteomes" id="UP001193748"/>
    </source>
</evidence>
<name>A0AAX0B408_CLOBE</name>
<gene>
    <name evidence="1" type="ORF">B0H41_003769</name>
</gene>
<dbReference type="AlphaFoldDB" id="A0AAX0B408"/>
<sequence length="303" mass="34374">MKVIYEGSEVNLEVSDCRINDNMGGKADSLTISFADIKKECRKWDFIKGHTIEIIKEPFSTGVMYVDGFCCSSGSYTVEALSIKKSFKTKRTRTWENVKFLDLAQDLLEDLELKLETYGVNNFQYLRVDQIQKNNIEFLNYRCMLEGYNLKISNGKALVISEEFLKNQNEVLTLEPSSFVGKYNFKCTSNHIYGGCEIISNSKTFIRSSYISDKLNGDIIRIADIPISSIGEANRFAKNILMYLNKGEISGVFTINKNTSIAAGNVLRIENLDSFNGRYIIENIMHDSILSKSKVTVRKILEG</sequence>
<protein>
    <submittedName>
        <fullName evidence="1">Uncharacterized protein</fullName>
    </submittedName>
</protein>
<dbReference type="RefSeq" id="WP_241415052.1">
    <property type="nucleotide sequence ID" value="NZ_JABSWW010000001.1"/>
</dbReference>
<reference evidence="1" key="1">
    <citation type="submission" date="2020-05" db="EMBL/GenBank/DDBJ databases">
        <authorList>
            <person name="Brown S."/>
            <person name="Huntemann M."/>
            <person name="Clum A."/>
            <person name="Spunde A."/>
            <person name="Palaniappan K."/>
            <person name="Ritter S."/>
            <person name="Mikhailova N."/>
            <person name="Chen I.-M."/>
            <person name="Stamatis D."/>
            <person name="Reddy T."/>
            <person name="O'Malley R."/>
            <person name="Daum C."/>
            <person name="Shapiro N."/>
            <person name="Ivanova N."/>
            <person name="Kyrpides N."/>
            <person name="Woyke T."/>
        </authorList>
    </citation>
    <scope>NUCLEOTIDE SEQUENCE</scope>
    <source>
        <strain evidence="1">DJ080</strain>
    </source>
</reference>
<dbReference type="EMBL" id="JABSWW010000001">
    <property type="protein sequence ID" value="NRT90090.1"/>
    <property type="molecule type" value="Genomic_DNA"/>
</dbReference>
<evidence type="ECO:0000313" key="1">
    <source>
        <dbReference type="EMBL" id="NRT90090.1"/>
    </source>
</evidence>
<proteinExistence type="predicted"/>
<reference evidence="1" key="2">
    <citation type="journal article" date="2022" name="Nat. Biotechnol.">
        <title>Carbon-negative production of acetone and isopropanol by gas fermentation at industrial pilot scale.</title>
        <authorList>
            <person name="Liew F.E."/>
            <person name="Nogle R."/>
            <person name="Abdalla T."/>
            <person name="Rasor B.J."/>
            <person name="Canter C."/>
            <person name="Jensen R.O."/>
            <person name="Wang L."/>
            <person name="Strutz J."/>
            <person name="Chirania P."/>
            <person name="De Tissera S."/>
            <person name="Mueller A.P."/>
            <person name="Ruan Z."/>
            <person name="Gao A."/>
            <person name="Tran L."/>
            <person name="Engle N.L."/>
            <person name="Bromley J.C."/>
            <person name="Daniell J."/>
            <person name="Conrado R."/>
            <person name="Tschaplinski T.J."/>
            <person name="Giannone R.J."/>
            <person name="Hettich R.L."/>
            <person name="Karim A.S."/>
            <person name="Simpson S.D."/>
            <person name="Brown S.D."/>
            <person name="Leang C."/>
            <person name="Jewett M.C."/>
            <person name="Kopke M."/>
        </authorList>
    </citation>
    <scope>NUCLEOTIDE SEQUENCE</scope>
    <source>
        <strain evidence="1">DJ080</strain>
    </source>
</reference>
<dbReference type="Proteomes" id="UP001193748">
    <property type="component" value="Unassembled WGS sequence"/>
</dbReference>
<organism evidence="1 2">
    <name type="scientific">Clostridium beijerinckii</name>
    <name type="common">Clostridium MP</name>
    <dbReference type="NCBI Taxonomy" id="1520"/>
    <lineage>
        <taxon>Bacteria</taxon>
        <taxon>Bacillati</taxon>
        <taxon>Bacillota</taxon>
        <taxon>Clostridia</taxon>
        <taxon>Eubacteriales</taxon>
        <taxon>Clostridiaceae</taxon>
        <taxon>Clostridium</taxon>
    </lineage>
</organism>